<feature type="domain" description="TTI1 N-terminal TPR" evidence="1">
    <location>
        <begin position="221"/>
        <end position="488"/>
    </location>
</feature>
<dbReference type="InterPro" id="IPR049362">
    <property type="entry name" value="TTI1_rpt"/>
</dbReference>
<dbReference type="EMBL" id="ABEU02000022">
    <property type="protein sequence ID" value="PNR31039.1"/>
    <property type="molecule type" value="Genomic_DNA"/>
</dbReference>
<accession>A0A2K1IP33</accession>
<dbReference type="InterPro" id="IPR052587">
    <property type="entry name" value="TELO2-interacting_protein_1"/>
</dbReference>
<dbReference type="Proteomes" id="UP000006727">
    <property type="component" value="Chromosome 22"/>
</dbReference>
<dbReference type="STRING" id="3218.A0A2K1IP33"/>
<feature type="domain" description="TTI1 C-terminal TPR" evidence="2">
    <location>
        <begin position="1024"/>
        <end position="1294"/>
    </location>
</feature>
<dbReference type="InterPro" id="IPR016024">
    <property type="entry name" value="ARM-type_fold"/>
</dbReference>
<evidence type="ECO:0000313" key="3">
    <source>
        <dbReference type="EMBL" id="PNR31039.1"/>
    </source>
</evidence>
<dbReference type="GeneID" id="112275241"/>
<dbReference type="KEGG" id="ppp:112275241"/>
<sequence>MDDDDELPKQAAMRTFARLRPHCTDLLAKVTTRPDECSQALIALQAVITKEPALGLQPCLDYLLFPILLLLDAAVACRANKVAQKEYTRLHVGDKVAERAVVCLTTVLEKCPCEAVAQLTTLLRKLTGAAMMSPAEASEEFRHGTVLCLRSVFQALQPCKSSSCSCKYVLPSVFDMLKQDSGDPYESYTHPAQEEYTADEELTPVDYVAPEVCPLGYLQSLDMAPAIGHLLSLLLQIADTEATLGGIGNGKLREDALSTLRVILLKVGNADALAFFLPGVVSGLTKAIRSSMVTSTRSVLTATYKSVGAAGSTGALEESVRGLAEALVLVLADSRNWACLSEMDPGSSDSDPSIDQVETALENLQVLLKEDTERAGESLKVNVHGDSKENTLRVGGSAHDNKEVTKAGEPTQGLPLRLDRDRKWLESTTARLESMMSVNLPLLCAHPSSAVRLAVEESAAVLLFSCGVTLERCTSLFLECLLALACDDWQHVASAASSSLVHLLSVDVALCSREKQGESMHRSRCIRRSKIQKQAILNLMQRLLERLPQAVFSGNETLAVLHARRLAAALYFVGPEALCSSFLESLESCQRFVNIMLQCLSFSSAFAGPIDLSVLSTVPKSPALLAISIPTIGIEDEQLDTSQKQKEQKPEEVAPAHLLPRMPPWLSQNSQRVFKALASIIRLVGRAAGSGRPGDPALVRVVEALLGILQQGADELSQQQERTYQSVDFGFGQPQRASAVSACVLNELVCGASGVWSHELVSLFGGRTSKEACGFEKWKFENDIEVKARISECVGSILHDYLVPELWDLPVDSAAFSDRGSSMVDMAILHVLQDNAMLQQVLVEGIGVFGQSLGKTFEDEGYLALVLYPLLEKLASTNSNVSYAADLALRTICYHSGYLSVKELVIQNADYVVDSLCRQLRHLELHPHAPSLLAAILRHTGAAPHLLPLLEEPMQGIVLELEIPARNRHPQYTMPLLRALREIVKAARVEGRAMLSEAMRTADEVKATLAEEVDVHSEAGQTLIEQMISEIQDRERRRKSVASVGTSCLHACAPLLASQDSQTCLTVLGVIEDGIAGLADMEATFPYLQVQRTAVEAFLKAATSEFDDPDAAEPFGAHDESSNRNNLLLPSMNQMWPQLVPCLRHTQPAVLVRVLEVMSSLITICGGQFFTRRIAKDALPFLLKLLREGPSLYTNRPSDALRPKSSKELLLLRNQGKEMQENGISPAAVLKVQQAVLKCIGVIAGDHKSASALESSYKPIVSWIVVLACKVKALRAAAAETLVALSNLDSDLVWLIVADLVYDGRSQGLPSPGDEFPTFVHVFPPLVSPKDAFWVQYTSHNGDSSVDRKAADELLTKLVSSYKNP</sequence>
<reference evidence="3 5" key="2">
    <citation type="journal article" date="2018" name="Plant J.">
        <title>The Physcomitrella patens chromosome-scale assembly reveals moss genome structure and evolution.</title>
        <authorList>
            <person name="Lang D."/>
            <person name="Ullrich K.K."/>
            <person name="Murat F."/>
            <person name="Fuchs J."/>
            <person name="Jenkins J."/>
            <person name="Haas F.B."/>
            <person name="Piednoel M."/>
            <person name="Gundlach H."/>
            <person name="Van Bel M."/>
            <person name="Meyberg R."/>
            <person name="Vives C."/>
            <person name="Morata J."/>
            <person name="Symeonidi A."/>
            <person name="Hiss M."/>
            <person name="Muchero W."/>
            <person name="Kamisugi Y."/>
            <person name="Saleh O."/>
            <person name="Blanc G."/>
            <person name="Decker E.L."/>
            <person name="van Gessel N."/>
            <person name="Grimwood J."/>
            <person name="Hayes R.D."/>
            <person name="Graham S.W."/>
            <person name="Gunter L.E."/>
            <person name="McDaniel S.F."/>
            <person name="Hoernstein S.N.W."/>
            <person name="Larsson A."/>
            <person name="Li F.W."/>
            <person name="Perroud P.F."/>
            <person name="Phillips J."/>
            <person name="Ranjan P."/>
            <person name="Rokshar D.S."/>
            <person name="Rothfels C.J."/>
            <person name="Schneider L."/>
            <person name="Shu S."/>
            <person name="Stevenson D.W."/>
            <person name="Thummler F."/>
            <person name="Tillich M."/>
            <person name="Villarreal Aguilar J.C."/>
            <person name="Widiez T."/>
            <person name="Wong G.K."/>
            <person name="Wymore A."/>
            <person name="Zhang Y."/>
            <person name="Zimmer A.D."/>
            <person name="Quatrano R.S."/>
            <person name="Mayer K.F.X."/>
            <person name="Goodstein D."/>
            <person name="Casacuberta J.M."/>
            <person name="Vandepoele K."/>
            <person name="Reski R."/>
            <person name="Cuming A.C."/>
            <person name="Tuskan G.A."/>
            <person name="Maumus F."/>
            <person name="Salse J."/>
            <person name="Schmutz J."/>
            <person name="Rensing S.A."/>
        </authorList>
    </citation>
    <scope>NUCLEOTIDE SEQUENCE [LARGE SCALE GENOMIC DNA]</scope>
    <source>
        <strain evidence="4 5">cv. Gransden 2004</strain>
    </source>
</reference>
<dbReference type="Pfam" id="PF24173">
    <property type="entry name" value="TPR_TTI1_N"/>
    <property type="match status" value="2"/>
</dbReference>
<dbReference type="PANTHER" id="PTHR18460">
    <property type="entry name" value="TEL2 INTERACTING PROTEIN 1 TTI1 FAMILY MEMBER"/>
    <property type="match status" value="1"/>
</dbReference>
<dbReference type="InterPro" id="IPR057566">
    <property type="entry name" value="TPR_TTI1_N"/>
</dbReference>
<dbReference type="GO" id="GO:0005737">
    <property type="term" value="C:cytoplasm"/>
    <property type="evidence" value="ECO:0000318"/>
    <property type="project" value="GO_Central"/>
</dbReference>
<evidence type="ECO:0000313" key="4">
    <source>
        <dbReference type="EnsemblPlants" id="Pp3c22_19900V3.1"/>
    </source>
</evidence>
<dbReference type="SUPFAM" id="SSF48371">
    <property type="entry name" value="ARM repeat"/>
    <property type="match status" value="2"/>
</dbReference>
<proteinExistence type="predicted"/>
<dbReference type="OMA" id="KEYLYVQ"/>
<dbReference type="OrthoDB" id="49511at2759"/>
<dbReference type="RefSeq" id="XP_024361208.1">
    <property type="nucleotide sequence ID" value="XM_024505440.2"/>
</dbReference>
<gene>
    <name evidence="4" type="primary">LOC112275241</name>
    <name evidence="3" type="ORF">PHYPA_027355</name>
</gene>
<dbReference type="InterPro" id="IPR011989">
    <property type="entry name" value="ARM-like"/>
</dbReference>
<dbReference type="EnsemblPlants" id="Pp3c22_19900V3.2">
    <property type="protein sequence ID" value="Pp3c22_19900V3.2"/>
    <property type="gene ID" value="Pp3c22_19900"/>
</dbReference>
<reference evidence="4" key="3">
    <citation type="submission" date="2020-12" db="UniProtKB">
        <authorList>
            <consortium name="EnsemblPlants"/>
        </authorList>
    </citation>
    <scope>IDENTIFICATION</scope>
</reference>
<organism evidence="3">
    <name type="scientific">Physcomitrium patens</name>
    <name type="common">Spreading-leaved earth moss</name>
    <name type="synonym">Physcomitrella patens</name>
    <dbReference type="NCBI Taxonomy" id="3218"/>
    <lineage>
        <taxon>Eukaryota</taxon>
        <taxon>Viridiplantae</taxon>
        <taxon>Streptophyta</taxon>
        <taxon>Embryophyta</taxon>
        <taxon>Bryophyta</taxon>
        <taxon>Bryophytina</taxon>
        <taxon>Bryopsida</taxon>
        <taxon>Funariidae</taxon>
        <taxon>Funariales</taxon>
        <taxon>Funariaceae</taxon>
        <taxon>Physcomitrium</taxon>
    </lineage>
</organism>
<dbReference type="InterPro" id="IPR057567">
    <property type="entry name" value="TPR_TTI1_C"/>
</dbReference>
<dbReference type="Gramene" id="Pp3c22_19900V3.2">
    <property type="protein sequence ID" value="Pp3c22_19900V3.2"/>
    <property type="gene ID" value="Pp3c22_19900"/>
</dbReference>
<dbReference type="Pfam" id="PF21547">
    <property type="entry name" value="TTI1"/>
    <property type="match status" value="1"/>
</dbReference>
<evidence type="ECO:0000259" key="2">
    <source>
        <dbReference type="Pfam" id="PF24181"/>
    </source>
</evidence>
<dbReference type="Pfam" id="PF24181">
    <property type="entry name" value="TPR_TTI1_C"/>
    <property type="match status" value="1"/>
</dbReference>
<reference evidence="3 5" key="1">
    <citation type="journal article" date="2008" name="Science">
        <title>The Physcomitrella genome reveals evolutionary insights into the conquest of land by plants.</title>
        <authorList>
            <person name="Rensing S."/>
            <person name="Lang D."/>
            <person name="Zimmer A."/>
            <person name="Terry A."/>
            <person name="Salamov A."/>
            <person name="Shapiro H."/>
            <person name="Nishiyama T."/>
            <person name="Perroud P.-F."/>
            <person name="Lindquist E."/>
            <person name="Kamisugi Y."/>
            <person name="Tanahashi T."/>
            <person name="Sakakibara K."/>
            <person name="Fujita T."/>
            <person name="Oishi K."/>
            <person name="Shin-I T."/>
            <person name="Kuroki Y."/>
            <person name="Toyoda A."/>
            <person name="Suzuki Y."/>
            <person name="Hashimoto A."/>
            <person name="Yamaguchi K."/>
            <person name="Sugano A."/>
            <person name="Kohara Y."/>
            <person name="Fujiyama A."/>
            <person name="Anterola A."/>
            <person name="Aoki S."/>
            <person name="Ashton N."/>
            <person name="Barbazuk W.B."/>
            <person name="Barker E."/>
            <person name="Bennetzen J."/>
            <person name="Bezanilla M."/>
            <person name="Blankenship R."/>
            <person name="Cho S.H."/>
            <person name="Dutcher S."/>
            <person name="Estelle M."/>
            <person name="Fawcett J.A."/>
            <person name="Gundlach H."/>
            <person name="Hanada K."/>
            <person name="Heyl A."/>
            <person name="Hicks K.A."/>
            <person name="Hugh J."/>
            <person name="Lohr M."/>
            <person name="Mayer K."/>
            <person name="Melkozernov A."/>
            <person name="Murata T."/>
            <person name="Nelson D."/>
            <person name="Pils B."/>
            <person name="Prigge M."/>
            <person name="Reiss B."/>
            <person name="Renner T."/>
            <person name="Rombauts S."/>
            <person name="Rushton P."/>
            <person name="Sanderfoot A."/>
            <person name="Schween G."/>
            <person name="Shiu S.-H."/>
            <person name="Stueber K."/>
            <person name="Theodoulou F.L."/>
            <person name="Tu H."/>
            <person name="Van de Peer Y."/>
            <person name="Verrier P.J."/>
            <person name="Waters E."/>
            <person name="Wood A."/>
            <person name="Yang L."/>
            <person name="Cove D."/>
            <person name="Cuming A."/>
            <person name="Hasebe M."/>
            <person name="Lucas S."/>
            <person name="Mishler D.B."/>
            <person name="Reski R."/>
            <person name="Grigoriev I."/>
            <person name="Quatrano R.S."/>
            <person name="Boore J.L."/>
        </authorList>
    </citation>
    <scope>NUCLEOTIDE SEQUENCE [LARGE SCALE GENOMIC DNA]</scope>
    <source>
        <strain evidence="4 5">cv. Gransden 2004</strain>
    </source>
</reference>
<dbReference type="Gene3D" id="1.25.10.10">
    <property type="entry name" value="Leucine-rich Repeat Variant"/>
    <property type="match status" value="1"/>
</dbReference>
<name>A0A2K1IP33_PHYPA</name>
<protein>
    <submittedName>
        <fullName evidence="3 4">Uncharacterized protein</fullName>
    </submittedName>
</protein>
<dbReference type="PaxDb" id="3218-PP1S92_91V6.1"/>
<evidence type="ECO:0000259" key="1">
    <source>
        <dbReference type="Pfam" id="PF24173"/>
    </source>
</evidence>
<keyword evidence="5" id="KW-1185">Reference proteome</keyword>
<dbReference type="Gramene" id="Pp3c22_19900V3.1">
    <property type="protein sequence ID" value="Pp3c22_19900V3.1"/>
    <property type="gene ID" value="Pp3c22_19900"/>
</dbReference>
<dbReference type="EnsemblPlants" id="Pp3c22_19900V3.1">
    <property type="protein sequence ID" value="Pp3c22_19900V3.1"/>
    <property type="gene ID" value="Pp3c22_19900"/>
</dbReference>
<evidence type="ECO:0000313" key="5">
    <source>
        <dbReference type="Proteomes" id="UP000006727"/>
    </source>
</evidence>
<feature type="domain" description="TTI1 N-terminal TPR" evidence="1">
    <location>
        <begin position="16"/>
        <end position="159"/>
    </location>
</feature>
<dbReference type="FunCoup" id="A0A2K1IP33">
    <property type="interactions" value="2882"/>
</dbReference>
<dbReference type="PANTHER" id="PTHR18460:SF3">
    <property type="entry name" value="TELO2-INTERACTING PROTEIN 1 HOMOLOG"/>
    <property type="match status" value="1"/>
</dbReference>
<dbReference type="FunFam" id="1.25.10.10:FF:001727">
    <property type="entry name" value="Predicted protein"/>
    <property type="match status" value="1"/>
</dbReference>